<dbReference type="EC" id="3.2.2.15" evidence="2"/>
<dbReference type="AlphaFoldDB" id="A0A5R9DUE0"/>
<dbReference type="SUPFAM" id="SSF52141">
    <property type="entry name" value="Uracil-DNA glycosylase-like"/>
    <property type="match status" value="1"/>
</dbReference>
<dbReference type="Pfam" id="PF03167">
    <property type="entry name" value="UDG"/>
    <property type="match status" value="1"/>
</dbReference>
<evidence type="ECO:0000313" key="2">
    <source>
        <dbReference type="EMBL" id="TLQ39972.1"/>
    </source>
</evidence>
<evidence type="ECO:0000259" key="1">
    <source>
        <dbReference type="SMART" id="SM00986"/>
    </source>
</evidence>
<dbReference type="EMBL" id="VBSP01000041">
    <property type="protein sequence ID" value="TLQ39972.1"/>
    <property type="molecule type" value="Genomic_DNA"/>
</dbReference>
<sequence>MEETHSFGPVVNQATRILILGSHPGVPSLRKQQYYGNAGNAFWRVVFNALEVPDPVDYQERLETLQAHDIGLWDVYVTAQREGSLDHKIKNPTLNDFETVLKGIPIKLIIANGKTAYKEIIKQPVFQSYDVVSALSTSGLNNGREKERMEQWTQAIRSVLN</sequence>
<dbReference type="InterPro" id="IPR036895">
    <property type="entry name" value="Uracil-DNA_glycosylase-like_sf"/>
</dbReference>
<dbReference type="RefSeq" id="WP_138405184.1">
    <property type="nucleotide sequence ID" value="NZ_VBSP01000041.1"/>
</dbReference>
<reference evidence="2 3" key="1">
    <citation type="submission" date="2019-05" db="EMBL/GenBank/DDBJ databases">
        <title>The metagenome of a microbial culture collection derived from dairy environment covers the genomic content of the human microbiome.</title>
        <authorList>
            <person name="Roder T."/>
            <person name="Wuthrich D."/>
            <person name="Sattari Z."/>
            <person name="Von Ah U."/>
            <person name="Bar C."/>
            <person name="Ronchi F."/>
            <person name="Macpherson A.J."/>
            <person name="Ganal-Vonarburg S.C."/>
            <person name="Bruggmann R."/>
            <person name="Vergeres G."/>
        </authorList>
    </citation>
    <scope>NUCLEOTIDE SEQUENCE [LARGE SCALE GENOMIC DNA]</scope>
    <source>
        <strain evidence="2 3">FAM 24227</strain>
    </source>
</reference>
<dbReference type="OrthoDB" id="9796171at2"/>
<evidence type="ECO:0000313" key="3">
    <source>
        <dbReference type="Proteomes" id="UP000306420"/>
    </source>
</evidence>
<proteinExistence type="predicted"/>
<name>A0A5R9DUE0_9LACT</name>
<dbReference type="SMART" id="SM00986">
    <property type="entry name" value="UDG"/>
    <property type="match status" value="1"/>
</dbReference>
<dbReference type="NCBIfam" id="TIGR04274">
    <property type="entry name" value="hypoxanDNAglyco"/>
    <property type="match status" value="1"/>
</dbReference>
<keyword evidence="2" id="KW-0326">Glycosidase</keyword>
<gene>
    <name evidence="2" type="ORF">FEZ33_09680</name>
</gene>
<organism evidence="2 3">
    <name type="scientific">Ruoffia tabacinasalis</name>
    <dbReference type="NCBI Taxonomy" id="87458"/>
    <lineage>
        <taxon>Bacteria</taxon>
        <taxon>Bacillati</taxon>
        <taxon>Bacillota</taxon>
        <taxon>Bacilli</taxon>
        <taxon>Lactobacillales</taxon>
        <taxon>Aerococcaceae</taxon>
        <taxon>Ruoffia</taxon>
    </lineage>
</organism>
<feature type="domain" description="Uracil-DNA glycosylase-like" evidence="1">
    <location>
        <begin position="8"/>
        <end position="157"/>
    </location>
</feature>
<keyword evidence="2" id="KW-0378">Hydrolase</keyword>
<dbReference type="InterPro" id="IPR005122">
    <property type="entry name" value="Uracil-DNA_glycosylase-like"/>
</dbReference>
<comment type="caution">
    <text evidence="2">The sequence shown here is derived from an EMBL/GenBank/DDBJ whole genome shotgun (WGS) entry which is preliminary data.</text>
</comment>
<dbReference type="Gene3D" id="3.40.470.10">
    <property type="entry name" value="Uracil-DNA glycosylase-like domain"/>
    <property type="match status" value="1"/>
</dbReference>
<dbReference type="GO" id="GO:0033958">
    <property type="term" value="F:DNA-deoxyinosine glycosylase activity"/>
    <property type="evidence" value="ECO:0007669"/>
    <property type="project" value="UniProtKB-EC"/>
</dbReference>
<dbReference type="Proteomes" id="UP000306420">
    <property type="component" value="Unassembled WGS sequence"/>
</dbReference>
<dbReference type="SMART" id="SM00987">
    <property type="entry name" value="UreE_C"/>
    <property type="match status" value="1"/>
</dbReference>
<protein>
    <submittedName>
        <fullName evidence="2">DNA-deoxyinosine glycosylase</fullName>
        <ecNumber evidence="2">3.2.2.15</ecNumber>
    </submittedName>
</protein>
<dbReference type="CDD" id="cd10032">
    <property type="entry name" value="UDG-F6_HDG"/>
    <property type="match status" value="1"/>
</dbReference>
<dbReference type="InterPro" id="IPR026353">
    <property type="entry name" value="Hypoxan-DNA_Glyclase"/>
</dbReference>
<accession>A0A5R9DUE0</accession>